<dbReference type="InterPro" id="IPR015797">
    <property type="entry name" value="NUDIX_hydrolase-like_dom_sf"/>
</dbReference>
<evidence type="ECO:0000256" key="20">
    <source>
        <dbReference type="ARBA" id="ARBA00049032"/>
    </source>
</evidence>
<dbReference type="PANTHER" id="PTHR43758">
    <property type="entry name" value="7,8-DIHYDRO-8-OXOGUANINE TRIPHOSPHATASE"/>
    <property type="match status" value="1"/>
</dbReference>
<dbReference type="EC" id="3.6.1.56" evidence="11"/>
<dbReference type="OrthoDB" id="447842at2759"/>
<comment type="catalytic activity">
    <reaction evidence="8">
        <text>2-oxo-dATP + H2O = 2-oxo-dAMP + diphosphate + H(+)</text>
        <dbReference type="Rhea" id="RHEA:31583"/>
        <dbReference type="ChEBI" id="CHEBI:15377"/>
        <dbReference type="ChEBI" id="CHEBI:15378"/>
        <dbReference type="ChEBI" id="CHEBI:33019"/>
        <dbReference type="ChEBI" id="CHEBI:63212"/>
        <dbReference type="ChEBI" id="CHEBI:77897"/>
        <dbReference type="EC" id="3.6.1.56"/>
    </reaction>
    <physiologicalReaction direction="left-to-right" evidence="8">
        <dbReference type="Rhea" id="RHEA:31584"/>
    </physiologicalReaction>
</comment>
<proteinExistence type="inferred from homology"/>
<keyword evidence="24" id="KW-1185">Reference proteome</keyword>
<dbReference type="Pfam" id="PF00293">
    <property type="entry name" value="NUDIX"/>
    <property type="match status" value="1"/>
</dbReference>
<dbReference type="GO" id="GO:0042262">
    <property type="term" value="P:DNA protection"/>
    <property type="evidence" value="ECO:0007669"/>
    <property type="project" value="InterPro"/>
</dbReference>
<dbReference type="CDD" id="cd03427">
    <property type="entry name" value="NUDIX_MTH1_Nudt1"/>
    <property type="match status" value="1"/>
</dbReference>
<evidence type="ECO:0000256" key="17">
    <source>
        <dbReference type="ARBA" id="ARBA00032071"/>
    </source>
</evidence>
<dbReference type="GO" id="GO:0008413">
    <property type="term" value="F:8-oxo-7,8-dihydroguanosine triphosphate pyrophosphatase activity"/>
    <property type="evidence" value="ECO:0007669"/>
    <property type="project" value="InterPro"/>
</dbReference>
<dbReference type="GO" id="GO:0046872">
    <property type="term" value="F:metal ion binding"/>
    <property type="evidence" value="ECO:0007669"/>
    <property type="project" value="UniProtKB-KW"/>
</dbReference>
<evidence type="ECO:0000256" key="7">
    <source>
        <dbReference type="ARBA" id="ARBA00024448"/>
    </source>
</evidence>
<dbReference type="SUPFAM" id="SSF55811">
    <property type="entry name" value="Nudix"/>
    <property type="match status" value="1"/>
</dbReference>
<dbReference type="InterPro" id="IPR003563">
    <property type="entry name" value="8ODP"/>
</dbReference>
<evidence type="ECO:0000256" key="13">
    <source>
        <dbReference type="ARBA" id="ARBA00029673"/>
    </source>
</evidence>
<dbReference type="InterPro" id="IPR000086">
    <property type="entry name" value="NUDIX_hydrolase_dom"/>
</dbReference>
<name>A0A1X2IMP5_9FUNG</name>
<keyword evidence="4" id="KW-0479">Metal-binding</keyword>
<keyword evidence="6" id="KW-0460">Magnesium</keyword>
<protein>
    <recommendedName>
        <fullName evidence="12">Oxidized purine nucleoside triphosphate hydrolase</fullName>
        <ecNumber evidence="11">3.6.1.56</ecNumber>
    </recommendedName>
    <alternativeName>
        <fullName evidence="16">2-hydroxy-dATP diphosphatase</fullName>
    </alternativeName>
    <alternativeName>
        <fullName evidence="15">7,8-dihydro-8-oxoguanine triphosphatase</fullName>
    </alternativeName>
    <alternativeName>
        <fullName evidence="14">8-oxo-dGTPase</fullName>
    </alternativeName>
    <alternativeName>
        <fullName evidence="17">Methylated purine nucleoside triphosphate hydrolase</fullName>
    </alternativeName>
    <alternativeName>
        <fullName evidence="13">Nucleoside diphosphate-linked moiety X motif 1</fullName>
    </alternativeName>
</protein>
<dbReference type="GO" id="GO:0005737">
    <property type="term" value="C:cytoplasm"/>
    <property type="evidence" value="ECO:0007669"/>
    <property type="project" value="TreeGrafter"/>
</dbReference>
<comment type="function">
    <text evidence="21">Oxidized purine nucleoside triphosphate hydrolase which is a prominent sanitizer of the oxidized nucleotide pool. Catalyzes the hydrolysis of 2-oxo-dATP (2-hydroxy-dATP) into 2-oxo-dAMP. Also has a significant hydrolase activity toward 2-oxo-ATP, 8-oxo-dGTP and 8-oxo-dATP. Through the hydrolysis of oxidized purine nucleoside triphosphates, prevents their incorporation into DNA and the subsequent transversions A:T to C:G and G:C to T:A. Also catalyzes the hydrolysis of methylated purine nucleoside triphosphate preventing their integration into DNA. Through this antimutagenic activity protects cells from oxidative stress.</text>
</comment>
<evidence type="ECO:0000256" key="21">
    <source>
        <dbReference type="ARBA" id="ARBA00053094"/>
    </source>
</evidence>
<evidence type="ECO:0000256" key="5">
    <source>
        <dbReference type="ARBA" id="ARBA00022801"/>
    </source>
</evidence>
<gene>
    <name evidence="23" type="ORF">BCR42DRAFT_372836</name>
</gene>
<dbReference type="PANTHER" id="PTHR43758:SF2">
    <property type="entry name" value="OXIDIZED PURINE NUCLEOSIDE TRIPHOSPHATE HYDROLASE"/>
    <property type="match status" value="1"/>
</dbReference>
<evidence type="ECO:0000256" key="12">
    <source>
        <dbReference type="ARBA" id="ARBA00026218"/>
    </source>
</evidence>
<evidence type="ECO:0000256" key="6">
    <source>
        <dbReference type="ARBA" id="ARBA00022842"/>
    </source>
</evidence>
<comment type="catalytic activity">
    <reaction evidence="9">
        <text>8-oxo-dGTP + H2O = 8-oxo-dGMP + diphosphate + H(+)</text>
        <dbReference type="Rhea" id="RHEA:31575"/>
        <dbReference type="ChEBI" id="CHEBI:15377"/>
        <dbReference type="ChEBI" id="CHEBI:15378"/>
        <dbReference type="ChEBI" id="CHEBI:33019"/>
        <dbReference type="ChEBI" id="CHEBI:63224"/>
        <dbReference type="ChEBI" id="CHEBI:77896"/>
    </reaction>
    <physiologicalReaction direction="left-to-right" evidence="9">
        <dbReference type="Rhea" id="RHEA:31576"/>
    </physiologicalReaction>
</comment>
<dbReference type="Proteomes" id="UP000193560">
    <property type="component" value="Unassembled WGS sequence"/>
</dbReference>
<evidence type="ECO:0000256" key="19">
    <source>
        <dbReference type="ARBA" id="ARBA00048894"/>
    </source>
</evidence>
<evidence type="ECO:0000256" key="8">
    <source>
        <dbReference type="ARBA" id="ARBA00024459"/>
    </source>
</evidence>
<comment type="subunit">
    <text evidence="3">Monomer.</text>
</comment>
<evidence type="ECO:0000256" key="18">
    <source>
        <dbReference type="ARBA" id="ARBA00048002"/>
    </source>
</evidence>
<dbReference type="GO" id="GO:0008828">
    <property type="term" value="F:dATP diphosphatase activity"/>
    <property type="evidence" value="ECO:0007669"/>
    <property type="project" value="UniProtKB-EC"/>
</dbReference>
<accession>A0A1X2IMP5</accession>
<comment type="catalytic activity">
    <reaction evidence="20">
        <text>N(6)-methyl-dATP + H2O = N(6)-methyl-dAMP + diphosphate + H(+)</text>
        <dbReference type="Rhea" id="RHEA:67604"/>
        <dbReference type="ChEBI" id="CHEBI:15377"/>
        <dbReference type="ChEBI" id="CHEBI:15378"/>
        <dbReference type="ChEBI" id="CHEBI:33019"/>
        <dbReference type="ChEBI" id="CHEBI:169976"/>
        <dbReference type="ChEBI" id="CHEBI:172872"/>
    </reaction>
    <physiologicalReaction direction="left-to-right" evidence="20">
        <dbReference type="Rhea" id="RHEA:67605"/>
    </physiologicalReaction>
</comment>
<evidence type="ECO:0000256" key="3">
    <source>
        <dbReference type="ARBA" id="ARBA00011245"/>
    </source>
</evidence>
<dbReference type="Gene3D" id="3.90.79.10">
    <property type="entry name" value="Nucleoside Triphosphate Pyrophosphohydrolase"/>
    <property type="match status" value="1"/>
</dbReference>
<evidence type="ECO:0000259" key="22">
    <source>
        <dbReference type="PROSITE" id="PS51462"/>
    </source>
</evidence>
<comment type="similarity">
    <text evidence="2">Belongs to the Nudix hydrolase family.</text>
</comment>
<evidence type="ECO:0000256" key="4">
    <source>
        <dbReference type="ARBA" id="ARBA00022723"/>
    </source>
</evidence>
<evidence type="ECO:0000313" key="23">
    <source>
        <dbReference type="EMBL" id="ORZ19039.1"/>
    </source>
</evidence>
<dbReference type="AlphaFoldDB" id="A0A1X2IMP5"/>
<dbReference type="EMBL" id="MCGE01000008">
    <property type="protein sequence ID" value="ORZ19039.1"/>
    <property type="molecule type" value="Genomic_DNA"/>
</dbReference>
<feature type="domain" description="Nudix hydrolase" evidence="22">
    <location>
        <begin position="6"/>
        <end position="155"/>
    </location>
</feature>
<comment type="catalytic activity">
    <reaction evidence="7">
        <text>8-oxo-dATP + H2O = 8-oxo-dAMP + diphosphate + H(+)</text>
        <dbReference type="Rhea" id="RHEA:65396"/>
        <dbReference type="ChEBI" id="CHEBI:15377"/>
        <dbReference type="ChEBI" id="CHEBI:15378"/>
        <dbReference type="ChEBI" id="CHEBI:33019"/>
        <dbReference type="ChEBI" id="CHEBI:71361"/>
        <dbReference type="ChEBI" id="CHEBI:172871"/>
    </reaction>
    <physiologicalReaction direction="left-to-right" evidence="7">
        <dbReference type="Rhea" id="RHEA:65397"/>
    </physiologicalReaction>
</comment>
<keyword evidence="5 23" id="KW-0378">Hydrolase</keyword>
<evidence type="ECO:0000256" key="2">
    <source>
        <dbReference type="ARBA" id="ARBA00005582"/>
    </source>
</evidence>
<comment type="catalytic activity">
    <reaction evidence="10">
        <text>2-oxo-ATP + H2O = 2-oxo-AMP + diphosphate + H(+)</text>
        <dbReference type="Rhea" id="RHEA:67392"/>
        <dbReference type="ChEBI" id="CHEBI:15377"/>
        <dbReference type="ChEBI" id="CHEBI:15378"/>
        <dbReference type="ChEBI" id="CHEBI:33019"/>
        <dbReference type="ChEBI" id="CHEBI:71395"/>
        <dbReference type="ChEBI" id="CHEBI:172878"/>
    </reaction>
    <physiologicalReaction direction="left-to-right" evidence="10">
        <dbReference type="Rhea" id="RHEA:67393"/>
    </physiologicalReaction>
</comment>
<evidence type="ECO:0000256" key="11">
    <source>
        <dbReference type="ARBA" id="ARBA00026103"/>
    </source>
</evidence>
<dbReference type="PROSITE" id="PS51462">
    <property type="entry name" value="NUDIX"/>
    <property type="match status" value="1"/>
</dbReference>
<comment type="cofactor">
    <cofactor evidence="1">
        <name>Mg(2+)</name>
        <dbReference type="ChEBI" id="CHEBI:18420"/>
    </cofactor>
</comment>
<evidence type="ECO:0000256" key="10">
    <source>
        <dbReference type="ARBA" id="ARBA00024596"/>
    </source>
</evidence>
<evidence type="ECO:0000256" key="9">
    <source>
        <dbReference type="ARBA" id="ARBA00024486"/>
    </source>
</evidence>
<comment type="caution">
    <text evidence="23">The sequence shown here is derived from an EMBL/GenBank/DDBJ whole genome shotgun (WGS) entry which is preliminary data.</text>
</comment>
<evidence type="ECO:0000256" key="14">
    <source>
        <dbReference type="ARBA" id="ARBA00030634"/>
    </source>
</evidence>
<evidence type="ECO:0000256" key="16">
    <source>
        <dbReference type="ARBA" id="ARBA00031927"/>
    </source>
</evidence>
<evidence type="ECO:0000313" key="24">
    <source>
        <dbReference type="Proteomes" id="UP000193560"/>
    </source>
</evidence>
<comment type="catalytic activity">
    <reaction evidence="18">
        <text>N(6)-methyl-ATP + H2O = N(6)-methyl-AMP + diphosphate + H(+)</text>
        <dbReference type="Rhea" id="RHEA:67608"/>
        <dbReference type="ChEBI" id="CHEBI:15377"/>
        <dbReference type="ChEBI" id="CHEBI:15378"/>
        <dbReference type="ChEBI" id="CHEBI:33019"/>
        <dbReference type="ChEBI" id="CHEBI:144842"/>
        <dbReference type="ChEBI" id="CHEBI:172873"/>
    </reaction>
    <physiologicalReaction direction="left-to-right" evidence="18">
        <dbReference type="Rhea" id="RHEA:67609"/>
    </physiologicalReaction>
</comment>
<evidence type="ECO:0000256" key="1">
    <source>
        <dbReference type="ARBA" id="ARBA00001946"/>
    </source>
</evidence>
<sequence>MLPIESKKPLTLVFALDQKNKKILLGMKKRGFGMNKFNGFGGKLEPGETVLQAAHRELTEEAMIEAQDMDKIGINFFTFEDDPVGLEVHVYLVTKFNGTPTETEEMRPEWFDYNNIPFEQMWTDDAQWLPYALDEKHFVGEFHFAKDQKTILAQKLDIVSSAPVEFDLNQRTL</sequence>
<organism evidence="23 24">
    <name type="scientific">Absidia repens</name>
    <dbReference type="NCBI Taxonomy" id="90262"/>
    <lineage>
        <taxon>Eukaryota</taxon>
        <taxon>Fungi</taxon>
        <taxon>Fungi incertae sedis</taxon>
        <taxon>Mucoromycota</taxon>
        <taxon>Mucoromycotina</taxon>
        <taxon>Mucoromycetes</taxon>
        <taxon>Mucorales</taxon>
        <taxon>Cunninghamellaceae</taxon>
        <taxon>Absidia</taxon>
    </lineage>
</organism>
<reference evidence="23 24" key="1">
    <citation type="submission" date="2016-07" db="EMBL/GenBank/DDBJ databases">
        <title>Pervasive Adenine N6-methylation of Active Genes in Fungi.</title>
        <authorList>
            <consortium name="DOE Joint Genome Institute"/>
            <person name="Mondo S.J."/>
            <person name="Dannebaum R.O."/>
            <person name="Kuo R.C."/>
            <person name="Labutti K."/>
            <person name="Haridas S."/>
            <person name="Kuo A."/>
            <person name="Salamov A."/>
            <person name="Ahrendt S.R."/>
            <person name="Lipzen A."/>
            <person name="Sullivan W."/>
            <person name="Andreopoulos W.B."/>
            <person name="Clum A."/>
            <person name="Lindquist E."/>
            <person name="Daum C."/>
            <person name="Ramamoorthy G.K."/>
            <person name="Gryganskyi A."/>
            <person name="Culley D."/>
            <person name="Magnuson J.K."/>
            <person name="James T.Y."/>
            <person name="O'Malley M.A."/>
            <person name="Stajich J.E."/>
            <person name="Spatafora J.W."/>
            <person name="Visel A."/>
            <person name="Grigoriev I.V."/>
        </authorList>
    </citation>
    <scope>NUCLEOTIDE SEQUENCE [LARGE SCALE GENOMIC DNA]</scope>
    <source>
        <strain evidence="23 24">NRRL 1336</strain>
    </source>
</reference>
<comment type="catalytic activity">
    <reaction evidence="19">
        <text>O(6)-methyl-dGTP + H2O = O(6)-methyl-dGMP + diphosphate + H(+)</text>
        <dbReference type="Rhea" id="RHEA:67600"/>
        <dbReference type="ChEBI" id="CHEBI:15377"/>
        <dbReference type="ChEBI" id="CHEBI:15378"/>
        <dbReference type="ChEBI" id="CHEBI:33019"/>
        <dbReference type="ChEBI" id="CHEBI:169974"/>
        <dbReference type="ChEBI" id="CHEBI:169975"/>
    </reaction>
    <physiologicalReaction direction="left-to-right" evidence="19">
        <dbReference type="Rhea" id="RHEA:67601"/>
    </physiologicalReaction>
</comment>
<dbReference type="PRINTS" id="PR01403">
    <property type="entry name" value="8OXTPHPHTASE"/>
</dbReference>
<dbReference type="STRING" id="90262.A0A1X2IMP5"/>
<evidence type="ECO:0000256" key="15">
    <source>
        <dbReference type="ARBA" id="ARBA00030682"/>
    </source>
</evidence>